<dbReference type="EMBL" id="JACCJC010000089">
    <property type="protein sequence ID" value="KAF6226724.1"/>
    <property type="molecule type" value="Genomic_DNA"/>
</dbReference>
<organism evidence="3 4">
    <name type="scientific">Letharia columbiana</name>
    <dbReference type="NCBI Taxonomy" id="112416"/>
    <lineage>
        <taxon>Eukaryota</taxon>
        <taxon>Fungi</taxon>
        <taxon>Dikarya</taxon>
        <taxon>Ascomycota</taxon>
        <taxon>Pezizomycotina</taxon>
        <taxon>Lecanoromycetes</taxon>
        <taxon>OSLEUM clade</taxon>
        <taxon>Lecanoromycetidae</taxon>
        <taxon>Lecanorales</taxon>
        <taxon>Lecanorineae</taxon>
        <taxon>Parmeliaceae</taxon>
        <taxon>Letharia</taxon>
    </lineage>
</organism>
<feature type="compositionally biased region" description="Low complexity" evidence="1">
    <location>
        <begin position="84"/>
        <end position="93"/>
    </location>
</feature>
<dbReference type="InterPro" id="IPR000210">
    <property type="entry name" value="BTB/POZ_dom"/>
</dbReference>
<gene>
    <name evidence="3" type="ORF">HO173_012392</name>
</gene>
<dbReference type="RefSeq" id="XP_037158875.1">
    <property type="nucleotide sequence ID" value="XM_037314263.1"/>
</dbReference>
<dbReference type="PANTHER" id="PTHR47843:SF2">
    <property type="entry name" value="BTB DOMAIN-CONTAINING PROTEIN"/>
    <property type="match status" value="1"/>
</dbReference>
<dbReference type="GeneID" id="59294028"/>
<feature type="region of interest" description="Disordered" evidence="1">
    <location>
        <begin position="53"/>
        <end position="93"/>
    </location>
</feature>
<dbReference type="PROSITE" id="PS50097">
    <property type="entry name" value="BTB"/>
    <property type="match status" value="1"/>
</dbReference>
<feature type="compositionally biased region" description="Polar residues" evidence="1">
    <location>
        <begin position="18"/>
        <end position="33"/>
    </location>
</feature>
<dbReference type="Pfam" id="PF00651">
    <property type="entry name" value="BTB"/>
    <property type="match status" value="1"/>
</dbReference>
<feature type="region of interest" description="Disordered" evidence="1">
    <location>
        <begin position="339"/>
        <end position="363"/>
    </location>
</feature>
<keyword evidence="4" id="KW-1185">Reference proteome</keyword>
<evidence type="ECO:0000259" key="2">
    <source>
        <dbReference type="PROSITE" id="PS50097"/>
    </source>
</evidence>
<sequence>MALDCKPSMSDGSDDFSRPTSSQVKPLSTHTSIFGDQIPEDCLASSPMSIASTPLLEKEKKGAGEEEAAKSSPQATFESKGDPTAQSQSQAQTSPIRSLFKEYVHVDVGPYKVRFGVHKGLISKYSKYFNAAFNGSFSEAVNGVVVLPKTSSRNFEIMHTWLYTNELTQTVGGKDAACGPDQLADAFIFGDKYDMPLLRNKAIDVIASNYSSPVVVVGCIAHAYANTTAGSPLRRLLAAMFTAKPTLWIWVAGKATETFLECPEFLFDVAMELAKSGNNAQTKGMNLNDAPFKKDLCAFHEHAEGEKDCSGTIVSLPGKPHTGSGAVDISETAIQDGNLEVGKPPKPSFHRWRRSGRGASTGR</sequence>
<dbReference type="Gene3D" id="3.30.710.10">
    <property type="entry name" value="Potassium Channel Kv1.1, Chain A"/>
    <property type="match status" value="1"/>
</dbReference>
<protein>
    <recommendedName>
        <fullName evidence="2">BTB domain-containing protein</fullName>
    </recommendedName>
</protein>
<evidence type="ECO:0000313" key="4">
    <source>
        <dbReference type="Proteomes" id="UP000578531"/>
    </source>
</evidence>
<dbReference type="SUPFAM" id="SSF54695">
    <property type="entry name" value="POZ domain"/>
    <property type="match status" value="1"/>
</dbReference>
<evidence type="ECO:0000313" key="3">
    <source>
        <dbReference type="EMBL" id="KAF6226724.1"/>
    </source>
</evidence>
<reference evidence="3 4" key="1">
    <citation type="journal article" date="2020" name="Genomics">
        <title>Complete, high-quality genomes from long-read metagenomic sequencing of two wolf lichen thalli reveals enigmatic genome architecture.</title>
        <authorList>
            <person name="McKenzie S.K."/>
            <person name="Walston R.F."/>
            <person name="Allen J.L."/>
        </authorList>
    </citation>
    <scope>NUCLEOTIDE SEQUENCE [LARGE SCALE GENOMIC DNA]</scope>
    <source>
        <strain evidence="3">WasteWater2</strain>
    </source>
</reference>
<name>A0A8H6CND8_9LECA</name>
<dbReference type="Proteomes" id="UP000578531">
    <property type="component" value="Unassembled WGS sequence"/>
</dbReference>
<dbReference type="InterPro" id="IPR011333">
    <property type="entry name" value="SKP1/BTB/POZ_sf"/>
</dbReference>
<feature type="region of interest" description="Disordered" evidence="1">
    <location>
        <begin position="1"/>
        <end position="33"/>
    </location>
</feature>
<comment type="caution">
    <text evidence="3">The sequence shown here is derived from an EMBL/GenBank/DDBJ whole genome shotgun (WGS) entry which is preliminary data.</text>
</comment>
<dbReference type="AlphaFoldDB" id="A0A8H6CND8"/>
<feature type="compositionally biased region" description="Basic and acidic residues" evidence="1">
    <location>
        <begin position="56"/>
        <end position="69"/>
    </location>
</feature>
<proteinExistence type="predicted"/>
<dbReference type="PANTHER" id="PTHR47843">
    <property type="entry name" value="BTB DOMAIN-CONTAINING PROTEIN-RELATED"/>
    <property type="match status" value="1"/>
</dbReference>
<evidence type="ECO:0000256" key="1">
    <source>
        <dbReference type="SAM" id="MobiDB-lite"/>
    </source>
</evidence>
<dbReference type="CDD" id="cd18186">
    <property type="entry name" value="BTB_POZ_ZBTB_KLHL-like"/>
    <property type="match status" value="1"/>
</dbReference>
<feature type="domain" description="BTB" evidence="2">
    <location>
        <begin position="102"/>
        <end position="171"/>
    </location>
</feature>
<accession>A0A8H6CND8</accession>
<dbReference type="OrthoDB" id="194443at2759"/>